<feature type="region of interest" description="Disordered" evidence="1">
    <location>
        <begin position="271"/>
        <end position="430"/>
    </location>
</feature>
<protein>
    <submittedName>
        <fullName evidence="3">Uncharacterized protein</fullName>
    </submittedName>
</protein>
<reference evidence="3" key="1">
    <citation type="submission" date="2021-01" db="EMBL/GenBank/DDBJ databases">
        <authorList>
            <person name="Li R."/>
            <person name="Bekaert M."/>
        </authorList>
    </citation>
    <scope>NUCLEOTIDE SEQUENCE</scope>
    <source>
        <strain evidence="3">Farmed</strain>
    </source>
</reference>
<dbReference type="AlphaFoldDB" id="A0A812BTM0"/>
<feature type="transmembrane region" description="Helical" evidence="2">
    <location>
        <begin position="612"/>
        <end position="635"/>
    </location>
</feature>
<evidence type="ECO:0000313" key="4">
    <source>
        <dbReference type="Proteomes" id="UP000597762"/>
    </source>
</evidence>
<feature type="region of interest" description="Disordered" evidence="1">
    <location>
        <begin position="1"/>
        <end position="95"/>
    </location>
</feature>
<comment type="caution">
    <text evidence="3">The sequence shown here is derived from an EMBL/GenBank/DDBJ whole genome shotgun (WGS) entry which is preliminary data.</text>
</comment>
<name>A0A812BTM0_ACAPH</name>
<dbReference type="Proteomes" id="UP000597762">
    <property type="component" value="Unassembled WGS sequence"/>
</dbReference>
<feature type="compositionally biased region" description="Low complexity" evidence="1">
    <location>
        <begin position="375"/>
        <end position="426"/>
    </location>
</feature>
<keyword evidence="4" id="KW-1185">Reference proteome</keyword>
<gene>
    <name evidence="3" type="ORF">SPHA_26641</name>
</gene>
<feature type="compositionally biased region" description="Polar residues" evidence="1">
    <location>
        <begin position="328"/>
        <end position="374"/>
    </location>
</feature>
<dbReference type="EMBL" id="CAHIKZ030001017">
    <property type="protein sequence ID" value="CAE1249527.1"/>
    <property type="molecule type" value="Genomic_DNA"/>
</dbReference>
<proteinExistence type="predicted"/>
<keyword evidence="2" id="KW-0472">Membrane</keyword>
<feature type="compositionally biased region" description="Low complexity" evidence="1">
    <location>
        <begin position="279"/>
        <end position="326"/>
    </location>
</feature>
<sequence length="693" mass="73052">MSPFLKHLHKTAGLQGDQPARPDDIVTEPTIDDGSGELPRQKETGFSDIFKGKNGTKFKYSDIPDLSQIEKSEEESHQESHQEELSGDTPLEPNLFDMDSFEARFMKTNSVRLSTEEASLTTDTVSNDTTTALLPEKEAQIDDLIPIKESKIATQLTTKAVDTGTEGSATATLGVEEYTETITEMPVQPNVAESDVKEITTGVDTQSSLNPLNSTLIVPQISEMVTKSLVDTFNELNEPIRSSAVVANISEIADTTSSEMTTVELSTVFAPTNGVPTASESTTVERSSVSESITAEHSSVSESTTVERSSVSESITVEPSSVSESTTAEHSSVSESTTAEPSSVSESITAEPSSVSESTTVGPSSVSESITVRPSSVSESITVEPSSVSESTTVGSSSSSESATVIHSSVSESTTVSTSSVSASSTDAPVDLTTSITEPEVSTTTELPVISSVVVPESKEKADSGLYANEITKVATSTAFTESDVDTTTSTPVSTADTTTDSVPVSSTTVLIKKIIVTSGVTIDKDSVLRNKTLSEIIPLARANEHLQTIAARAEEESTLKDVDVISSAGDSVVPIDLTTPEQTYPWINGSGLLQEPAVDNSQSEDNKHVDVAIAAVITGIGLIVLAVIAVRYCVKKRSFKDMRVSSGCLSQSLSTLANQGSRLYAATSRRATPGPAGIAIYRPTPTINSEWA</sequence>
<evidence type="ECO:0000313" key="3">
    <source>
        <dbReference type="EMBL" id="CAE1249527.1"/>
    </source>
</evidence>
<organism evidence="3 4">
    <name type="scientific">Acanthosepion pharaonis</name>
    <name type="common">Pharaoh cuttlefish</name>
    <name type="synonym">Sepia pharaonis</name>
    <dbReference type="NCBI Taxonomy" id="158019"/>
    <lineage>
        <taxon>Eukaryota</taxon>
        <taxon>Metazoa</taxon>
        <taxon>Spiralia</taxon>
        <taxon>Lophotrochozoa</taxon>
        <taxon>Mollusca</taxon>
        <taxon>Cephalopoda</taxon>
        <taxon>Coleoidea</taxon>
        <taxon>Decapodiformes</taxon>
        <taxon>Sepiida</taxon>
        <taxon>Sepiina</taxon>
        <taxon>Sepiidae</taxon>
        <taxon>Acanthosepion</taxon>
    </lineage>
</organism>
<feature type="compositionally biased region" description="Basic and acidic residues" evidence="1">
    <location>
        <begin position="68"/>
        <end position="84"/>
    </location>
</feature>
<evidence type="ECO:0000256" key="2">
    <source>
        <dbReference type="SAM" id="Phobius"/>
    </source>
</evidence>
<keyword evidence="2" id="KW-0812">Transmembrane</keyword>
<feature type="compositionally biased region" description="Basic residues" evidence="1">
    <location>
        <begin position="1"/>
        <end position="10"/>
    </location>
</feature>
<evidence type="ECO:0000256" key="1">
    <source>
        <dbReference type="SAM" id="MobiDB-lite"/>
    </source>
</evidence>
<keyword evidence="2" id="KW-1133">Transmembrane helix</keyword>
<accession>A0A812BTM0</accession>